<gene>
    <name evidence="2" type="ORF">NDU88_000670</name>
</gene>
<protein>
    <submittedName>
        <fullName evidence="2">Uncharacterized protein</fullName>
    </submittedName>
</protein>
<evidence type="ECO:0000313" key="2">
    <source>
        <dbReference type="EMBL" id="KAJ1134215.1"/>
    </source>
</evidence>
<organism evidence="2 3">
    <name type="scientific">Pleurodeles waltl</name>
    <name type="common">Iberian ribbed newt</name>
    <dbReference type="NCBI Taxonomy" id="8319"/>
    <lineage>
        <taxon>Eukaryota</taxon>
        <taxon>Metazoa</taxon>
        <taxon>Chordata</taxon>
        <taxon>Craniata</taxon>
        <taxon>Vertebrata</taxon>
        <taxon>Euteleostomi</taxon>
        <taxon>Amphibia</taxon>
        <taxon>Batrachia</taxon>
        <taxon>Caudata</taxon>
        <taxon>Salamandroidea</taxon>
        <taxon>Salamandridae</taxon>
        <taxon>Pleurodelinae</taxon>
        <taxon>Pleurodeles</taxon>
    </lineage>
</organism>
<dbReference type="EMBL" id="JANPWB010000010">
    <property type="protein sequence ID" value="KAJ1134215.1"/>
    <property type="molecule type" value="Genomic_DNA"/>
</dbReference>
<dbReference type="AlphaFoldDB" id="A0AAV7Q4S9"/>
<evidence type="ECO:0000313" key="3">
    <source>
        <dbReference type="Proteomes" id="UP001066276"/>
    </source>
</evidence>
<name>A0AAV7Q4S9_PLEWA</name>
<feature type="compositionally biased region" description="Basic and acidic residues" evidence="1">
    <location>
        <begin position="1"/>
        <end position="22"/>
    </location>
</feature>
<proteinExistence type="predicted"/>
<dbReference type="Proteomes" id="UP001066276">
    <property type="component" value="Chromosome 6"/>
</dbReference>
<accession>A0AAV7Q4S9</accession>
<keyword evidence="3" id="KW-1185">Reference proteome</keyword>
<evidence type="ECO:0000256" key="1">
    <source>
        <dbReference type="SAM" id="MobiDB-lite"/>
    </source>
</evidence>
<comment type="caution">
    <text evidence="2">The sequence shown here is derived from an EMBL/GenBank/DDBJ whole genome shotgun (WGS) entry which is preliminary data.</text>
</comment>
<feature type="region of interest" description="Disordered" evidence="1">
    <location>
        <begin position="1"/>
        <end position="27"/>
    </location>
</feature>
<sequence length="74" mass="8445">MLRGKPSYEKWTAEKDETEHLRSAAGHSALKTPARRFLCSNIGVRLAGLGKRNQKVIRFQKEPKQDTDASYQRS</sequence>
<reference evidence="2" key="1">
    <citation type="journal article" date="2022" name="bioRxiv">
        <title>Sequencing and chromosome-scale assembly of the giantPleurodeles waltlgenome.</title>
        <authorList>
            <person name="Brown T."/>
            <person name="Elewa A."/>
            <person name="Iarovenko S."/>
            <person name="Subramanian E."/>
            <person name="Araus A.J."/>
            <person name="Petzold A."/>
            <person name="Susuki M."/>
            <person name="Suzuki K.-i.T."/>
            <person name="Hayashi T."/>
            <person name="Toyoda A."/>
            <person name="Oliveira C."/>
            <person name="Osipova E."/>
            <person name="Leigh N.D."/>
            <person name="Simon A."/>
            <person name="Yun M.H."/>
        </authorList>
    </citation>
    <scope>NUCLEOTIDE SEQUENCE</scope>
    <source>
        <strain evidence="2">20211129_DDA</strain>
        <tissue evidence="2">Liver</tissue>
    </source>
</reference>